<name>A0A397J1C5_9GLOM</name>
<dbReference type="EMBL" id="PQFF01000148">
    <property type="protein sequence ID" value="RHZ78700.1"/>
    <property type="molecule type" value="Genomic_DNA"/>
</dbReference>
<protein>
    <submittedName>
        <fullName evidence="1">Uncharacterized protein</fullName>
    </submittedName>
</protein>
<proteinExistence type="predicted"/>
<reference evidence="1 2" key="1">
    <citation type="submission" date="2018-08" db="EMBL/GenBank/DDBJ databases">
        <title>Genome and evolution of the arbuscular mycorrhizal fungus Diversispora epigaea (formerly Glomus versiforme) and its bacterial endosymbionts.</title>
        <authorList>
            <person name="Sun X."/>
            <person name="Fei Z."/>
            <person name="Harrison M."/>
        </authorList>
    </citation>
    <scope>NUCLEOTIDE SEQUENCE [LARGE SCALE GENOMIC DNA]</scope>
    <source>
        <strain evidence="1 2">IT104</strain>
    </source>
</reference>
<accession>A0A397J1C5</accession>
<evidence type="ECO:0000313" key="2">
    <source>
        <dbReference type="Proteomes" id="UP000266861"/>
    </source>
</evidence>
<keyword evidence="2" id="KW-1185">Reference proteome</keyword>
<evidence type="ECO:0000313" key="1">
    <source>
        <dbReference type="EMBL" id="RHZ78700.1"/>
    </source>
</evidence>
<comment type="caution">
    <text evidence="1">The sequence shown here is derived from an EMBL/GenBank/DDBJ whole genome shotgun (WGS) entry which is preliminary data.</text>
</comment>
<dbReference type="AlphaFoldDB" id="A0A397J1C5"/>
<gene>
    <name evidence="1" type="ORF">Glove_157g78</name>
</gene>
<sequence length="57" mass="6471">MAPDVVVYPSSVHIPRPDIPYLRIADYSSCNPDAITIPNFVIDLYQIRKKALEVQKV</sequence>
<dbReference type="Proteomes" id="UP000266861">
    <property type="component" value="Unassembled WGS sequence"/>
</dbReference>
<organism evidence="1 2">
    <name type="scientific">Diversispora epigaea</name>
    <dbReference type="NCBI Taxonomy" id="1348612"/>
    <lineage>
        <taxon>Eukaryota</taxon>
        <taxon>Fungi</taxon>
        <taxon>Fungi incertae sedis</taxon>
        <taxon>Mucoromycota</taxon>
        <taxon>Glomeromycotina</taxon>
        <taxon>Glomeromycetes</taxon>
        <taxon>Diversisporales</taxon>
        <taxon>Diversisporaceae</taxon>
        <taxon>Diversispora</taxon>
    </lineage>
</organism>